<evidence type="ECO:0000256" key="9">
    <source>
        <dbReference type="ARBA" id="ARBA00035662"/>
    </source>
</evidence>
<evidence type="ECO:0000256" key="7">
    <source>
        <dbReference type="ARBA" id="ARBA00022679"/>
    </source>
</evidence>
<feature type="compositionally biased region" description="Polar residues" evidence="11">
    <location>
        <begin position="304"/>
        <end position="316"/>
    </location>
</feature>
<evidence type="ECO:0000256" key="6">
    <source>
        <dbReference type="ARBA" id="ARBA00022603"/>
    </source>
</evidence>
<sequence length="798" mass="87358">MFYVIGLGLCDEKDITVRGLEAVRKCSRIYLEAYTSILLVDKEKLESFYGKPIITAYRETVETESDEILRNAKEEDVALLVVGDPFGATTHTDMLLRARELGVPTTVIHNASIMNAVGACGLQLYNFGQTVSLPFYTDSWKPDSWYDRVVENVEKGMHTLVLLDIKVREQSEENMARGRKIYEPPRYMNPVTAVSQILESEIIRAASASSEEPKIHGYLKPESTLAIALSRVGSPDKQRIVCGTLQQLSELTEDDFGEPLFSLVIVGKRLHELEVQYSEAWAVDKDEWARVAKECTMVVLIDSEPNSPTKSQSTWSPRPGPSQAGSQAPVSSYGAVSRSPEVAYAPPPPAYSQAANAPLLPGPHQKPTRRTAATRRFCGAFSIALLIFLIFSTLGHILRGGFEVVWDNEPRPEDGHVISCSKKWFDLGGPGDGDIYINNEIFNHSMIPGYPVFPAFKSYTFPINKSLHYIVSHGSLSSGVVNIRKSDTIDPNFIDVKVVARYWTKEALSYTQVCELTKPEGGVGLGIYTPSRLGTGIGQQIQWTITVTFPTASQFPLNLNAFATDVGNLRHSIEGLGERVHFEHLSLKGSNGAIESDGLSVSQATITSSNSKISGKFSATDSLILKTTNGAIDADINITNDDTHKASSLKLQSSNARIASRISLLTTHDQRSQPKGGHFTVQATTSNGRLDISYPTTPVNSLLDFTGETSNSNVDVALDASFEGTFAVSTSNSHIDLEDKRPNDPSGKGRSRTVHKTQGSSKSVSGYAFWGNEKDHDRNVETGRVVVSTSNGWARLQL</sequence>
<dbReference type="Pfam" id="PF24016">
    <property type="entry name" value="DUF7330"/>
    <property type="match status" value="1"/>
</dbReference>
<dbReference type="GO" id="GO:0017183">
    <property type="term" value="P:protein histidyl modification to diphthamide"/>
    <property type="evidence" value="ECO:0007669"/>
    <property type="project" value="UniProtKB-UniPathway"/>
</dbReference>
<evidence type="ECO:0000313" key="14">
    <source>
        <dbReference type="EMBL" id="CAE6425233.1"/>
    </source>
</evidence>
<dbReference type="UniPathway" id="UPA00559"/>
<dbReference type="InterPro" id="IPR014777">
    <property type="entry name" value="4pyrrole_Mease_sub1"/>
</dbReference>
<feature type="domain" description="Tetrapyrrole methylase" evidence="12">
    <location>
        <begin position="1"/>
        <end position="175"/>
    </location>
</feature>
<dbReference type="Proteomes" id="UP000663826">
    <property type="component" value="Unassembled WGS sequence"/>
</dbReference>
<dbReference type="PANTHER" id="PTHR10882">
    <property type="entry name" value="DIPHTHINE SYNTHASE"/>
    <property type="match status" value="1"/>
</dbReference>
<dbReference type="GO" id="GO:0032259">
    <property type="term" value="P:methylation"/>
    <property type="evidence" value="ECO:0007669"/>
    <property type="project" value="UniProtKB-KW"/>
</dbReference>
<dbReference type="SUPFAM" id="SSF53790">
    <property type="entry name" value="Tetrapyrrole methylase"/>
    <property type="match status" value="1"/>
</dbReference>
<reference evidence="14" key="1">
    <citation type="submission" date="2021-01" db="EMBL/GenBank/DDBJ databases">
        <authorList>
            <person name="Kaushik A."/>
        </authorList>
    </citation>
    <scope>NUCLEOTIDE SEQUENCE</scope>
    <source>
        <strain evidence="14">AG1-1B</strain>
    </source>
</reference>
<comment type="similarity">
    <text evidence="9">In the N-terminal section; belongs to the precorrin methyltransferase family.</text>
</comment>
<comment type="function">
    <text evidence="1">S-adenosyl-L-methionine-dependent methyltransferase that catalyzes four methylations of the modified target histidine residue in translation elongation factor 2 (EF-2), to form an intermediate called diphthine methyl ester. The four successive methylation reactions represent the second step of diphthamide biosynthesis.</text>
</comment>
<evidence type="ECO:0000256" key="2">
    <source>
        <dbReference type="ARBA" id="ARBA00005156"/>
    </source>
</evidence>
<evidence type="ECO:0000313" key="15">
    <source>
        <dbReference type="Proteomes" id="UP000663826"/>
    </source>
</evidence>
<protein>
    <recommendedName>
        <fullName evidence="4">diphthine methyl ester synthase</fullName>
        <ecNumber evidence="4">2.1.1.314</ecNumber>
    </recommendedName>
</protein>
<comment type="catalytic activity">
    <reaction evidence="10">
        <text>2-[(3S)-amino-3-carboxypropyl]-L-histidyl-[translation elongation factor 2] + 4 S-adenosyl-L-methionine = diphthine methyl ester-[translation elongation factor 2] + 4 S-adenosyl-L-homocysteine + 3 H(+)</text>
        <dbReference type="Rhea" id="RHEA:42652"/>
        <dbReference type="Rhea" id="RHEA-COMP:9749"/>
        <dbReference type="Rhea" id="RHEA-COMP:10173"/>
        <dbReference type="ChEBI" id="CHEBI:15378"/>
        <dbReference type="ChEBI" id="CHEBI:57856"/>
        <dbReference type="ChEBI" id="CHEBI:59789"/>
        <dbReference type="ChEBI" id="CHEBI:73995"/>
        <dbReference type="ChEBI" id="CHEBI:79005"/>
        <dbReference type="EC" id="2.1.1.314"/>
    </reaction>
</comment>
<dbReference type="NCBIfam" id="TIGR00522">
    <property type="entry name" value="dph5"/>
    <property type="match status" value="1"/>
</dbReference>
<evidence type="ECO:0000256" key="5">
    <source>
        <dbReference type="ARBA" id="ARBA00022481"/>
    </source>
</evidence>
<name>A0A8H3AJZ7_9AGAM</name>
<dbReference type="HAMAP" id="MF_01084">
    <property type="entry name" value="Diphthine_synth"/>
    <property type="match status" value="1"/>
</dbReference>
<dbReference type="AlphaFoldDB" id="A0A8H3AJZ7"/>
<dbReference type="Pfam" id="PF00590">
    <property type="entry name" value="TP_methylase"/>
    <property type="match status" value="1"/>
</dbReference>
<dbReference type="Gene3D" id="3.40.1010.10">
    <property type="entry name" value="Cobalt-precorrin-4 Transmethylase, Domain 1"/>
    <property type="match status" value="1"/>
</dbReference>
<dbReference type="EC" id="2.1.1.314" evidence="4"/>
<evidence type="ECO:0000256" key="10">
    <source>
        <dbReference type="ARBA" id="ARBA00048752"/>
    </source>
</evidence>
<accession>A0A8H3AJZ7</accession>
<feature type="region of interest" description="Disordered" evidence="11">
    <location>
        <begin position="302"/>
        <end position="332"/>
    </location>
</feature>
<dbReference type="InterPro" id="IPR014776">
    <property type="entry name" value="4pyrrole_Mease_sub2"/>
</dbReference>
<organism evidence="14 15">
    <name type="scientific">Rhizoctonia solani</name>
    <dbReference type="NCBI Taxonomy" id="456999"/>
    <lineage>
        <taxon>Eukaryota</taxon>
        <taxon>Fungi</taxon>
        <taxon>Dikarya</taxon>
        <taxon>Basidiomycota</taxon>
        <taxon>Agaricomycotina</taxon>
        <taxon>Agaricomycetes</taxon>
        <taxon>Cantharellales</taxon>
        <taxon>Ceratobasidiaceae</taxon>
        <taxon>Rhizoctonia</taxon>
    </lineage>
</organism>
<dbReference type="GO" id="GO:0141133">
    <property type="term" value="F:diphthine methyl ester synthase activity"/>
    <property type="evidence" value="ECO:0007669"/>
    <property type="project" value="UniProtKB-EC"/>
</dbReference>
<evidence type="ECO:0000259" key="13">
    <source>
        <dbReference type="Pfam" id="PF24016"/>
    </source>
</evidence>
<dbReference type="EMBL" id="CAJMWQ010000983">
    <property type="protein sequence ID" value="CAE6425233.1"/>
    <property type="molecule type" value="Genomic_DNA"/>
</dbReference>
<feature type="region of interest" description="Disordered" evidence="11">
    <location>
        <begin position="731"/>
        <end position="770"/>
    </location>
</feature>
<comment type="similarity">
    <text evidence="3">Belongs to the diphthine synthase family.</text>
</comment>
<comment type="caution">
    <text evidence="14">The sequence shown here is derived from an EMBL/GenBank/DDBJ whole genome shotgun (WGS) entry which is preliminary data.</text>
</comment>
<evidence type="ECO:0000256" key="4">
    <source>
        <dbReference type="ARBA" id="ARBA00011927"/>
    </source>
</evidence>
<evidence type="ECO:0000259" key="12">
    <source>
        <dbReference type="Pfam" id="PF00590"/>
    </source>
</evidence>
<evidence type="ECO:0000256" key="8">
    <source>
        <dbReference type="ARBA" id="ARBA00022691"/>
    </source>
</evidence>
<evidence type="ECO:0000256" key="11">
    <source>
        <dbReference type="SAM" id="MobiDB-lite"/>
    </source>
</evidence>
<proteinExistence type="inferred from homology"/>
<comment type="pathway">
    <text evidence="2">Protein modification; peptidyl-diphthamide biosynthesis.</text>
</comment>
<dbReference type="FunFam" id="3.40.1010.10:FF:000004">
    <property type="entry name" value="Putative diphthine synthase"/>
    <property type="match status" value="1"/>
</dbReference>
<feature type="domain" description="DUF7330" evidence="13">
    <location>
        <begin position="642"/>
        <end position="740"/>
    </location>
</feature>
<evidence type="ECO:0000256" key="3">
    <source>
        <dbReference type="ARBA" id="ARBA00006729"/>
    </source>
</evidence>
<gene>
    <name evidence="14" type="ORF">RDB_LOCUS53700</name>
</gene>
<keyword evidence="6" id="KW-0489">Methyltransferase</keyword>
<keyword evidence="7" id="KW-0808">Transferase</keyword>
<dbReference type="Gene3D" id="3.30.950.10">
    <property type="entry name" value="Methyltransferase, Cobalt-precorrin-4 Transmethylase, Domain 2"/>
    <property type="match status" value="1"/>
</dbReference>
<dbReference type="CDD" id="cd11647">
    <property type="entry name" value="DHP5_DphB"/>
    <property type="match status" value="1"/>
</dbReference>
<dbReference type="InterPro" id="IPR055754">
    <property type="entry name" value="DUF7330"/>
</dbReference>
<keyword evidence="8" id="KW-0949">S-adenosyl-L-methionine</keyword>
<evidence type="ECO:0000256" key="1">
    <source>
        <dbReference type="ARBA" id="ARBA00004006"/>
    </source>
</evidence>
<keyword evidence="5" id="KW-0488">Methylation</keyword>
<dbReference type="InterPro" id="IPR004551">
    <property type="entry name" value="Dphthn_synthase"/>
</dbReference>
<dbReference type="FunFam" id="3.30.950.10:FF:000004">
    <property type="entry name" value="Diphthine synthase putative"/>
    <property type="match status" value="1"/>
</dbReference>
<dbReference type="InterPro" id="IPR035996">
    <property type="entry name" value="4pyrrol_Methylase_sf"/>
</dbReference>
<dbReference type="PANTHER" id="PTHR10882:SF0">
    <property type="entry name" value="DIPHTHINE METHYL ESTER SYNTHASE"/>
    <property type="match status" value="1"/>
</dbReference>
<dbReference type="InterPro" id="IPR000878">
    <property type="entry name" value="4pyrrol_Mease"/>
</dbReference>